<reference evidence="5" key="1">
    <citation type="submission" date="2016-11" db="UniProtKB">
        <authorList>
            <consortium name="WormBaseParasite"/>
        </authorList>
    </citation>
    <scope>IDENTIFICATION</scope>
</reference>
<dbReference type="Proteomes" id="UP000095287">
    <property type="component" value="Unplaced"/>
</dbReference>
<keyword evidence="2" id="KW-0539">Nucleus</keyword>
<evidence type="ECO:0000256" key="1">
    <source>
        <dbReference type="ARBA" id="ARBA00004123"/>
    </source>
</evidence>
<dbReference type="Gene3D" id="1.10.20.10">
    <property type="entry name" value="Histone, subunit A"/>
    <property type="match status" value="1"/>
</dbReference>
<dbReference type="GO" id="GO:0046982">
    <property type="term" value="F:protein heterodimerization activity"/>
    <property type="evidence" value="ECO:0007669"/>
    <property type="project" value="InterPro"/>
</dbReference>
<dbReference type="WBParaSite" id="L893_g27324.t1">
    <property type="protein sequence ID" value="L893_g27324.t1"/>
    <property type="gene ID" value="L893_g27324"/>
</dbReference>
<proteinExistence type="predicted"/>
<organism evidence="4 5">
    <name type="scientific">Steinernema glaseri</name>
    <dbReference type="NCBI Taxonomy" id="37863"/>
    <lineage>
        <taxon>Eukaryota</taxon>
        <taxon>Metazoa</taxon>
        <taxon>Ecdysozoa</taxon>
        <taxon>Nematoda</taxon>
        <taxon>Chromadorea</taxon>
        <taxon>Rhabditida</taxon>
        <taxon>Tylenchina</taxon>
        <taxon>Panagrolaimomorpha</taxon>
        <taxon>Strongyloidoidea</taxon>
        <taxon>Steinernematidae</taxon>
        <taxon>Steinernema</taxon>
    </lineage>
</organism>
<protein>
    <submittedName>
        <fullName evidence="5">CBFD_NFYB_HMF domain-containing protein</fullName>
    </submittedName>
</protein>
<dbReference type="GO" id="GO:0006338">
    <property type="term" value="P:chromatin remodeling"/>
    <property type="evidence" value="ECO:0007669"/>
    <property type="project" value="TreeGrafter"/>
</dbReference>
<evidence type="ECO:0000313" key="5">
    <source>
        <dbReference type="WBParaSite" id="L893_g27324.t1"/>
    </source>
</evidence>
<evidence type="ECO:0000256" key="2">
    <source>
        <dbReference type="ARBA" id="ARBA00023242"/>
    </source>
</evidence>
<dbReference type="PANTHER" id="PTHR10252">
    <property type="entry name" value="HISTONE-LIKE TRANSCRIPTION FACTOR CCAAT-RELATED"/>
    <property type="match status" value="1"/>
</dbReference>
<comment type="subcellular location">
    <subcellularLocation>
        <location evidence="1">Nucleus</location>
    </subcellularLocation>
</comment>
<evidence type="ECO:0000256" key="3">
    <source>
        <dbReference type="SAM" id="MobiDB-lite"/>
    </source>
</evidence>
<evidence type="ECO:0000313" key="4">
    <source>
        <dbReference type="Proteomes" id="UP000095287"/>
    </source>
</evidence>
<dbReference type="InterPro" id="IPR009072">
    <property type="entry name" value="Histone-fold"/>
</dbReference>
<dbReference type="PANTHER" id="PTHR10252:SF54">
    <property type="entry name" value="CHROMATIN ACCESSIBILITY COMPLEX PROTEIN 1"/>
    <property type="match status" value="1"/>
</dbReference>
<keyword evidence="4" id="KW-1185">Reference proteome</keyword>
<dbReference type="InterPro" id="IPR050568">
    <property type="entry name" value="Transcr_DNA_Rep_Reg"/>
</dbReference>
<sequence length="174" mass="19302">MSVEKTRTTSESSTGGDDLLLPLSRVKAIVNQQPDTVAINEKGLYAMTKATEMFVTQLVKDALTEAKDKSSLEYDDISAYVQSHRKYSYLQQFLPPRMKVKEVRAAIAQQAASREWANDDPLMHIYQSTDDDEVARLLGLPTEENGNVEADGQSAAENGAEVEDNEEEDEDEGL</sequence>
<dbReference type="GO" id="GO:0006261">
    <property type="term" value="P:DNA-templated DNA replication"/>
    <property type="evidence" value="ECO:0007669"/>
    <property type="project" value="TreeGrafter"/>
</dbReference>
<dbReference type="SUPFAM" id="SSF47113">
    <property type="entry name" value="Histone-fold"/>
    <property type="match status" value="1"/>
</dbReference>
<accession>A0A1I7ZLA5</accession>
<dbReference type="GO" id="GO:0008623">
    <property type="term" value="C:CHRAC"/>
    <property type="evidence" value="ECO:0007669"/>
    <property type="project" value="TreeGrafter"/>
</dbReference>
<dbReference type="AlphaFoldDB" id="A0A1I7ZLA5"/>
<name>A0A1I7ZLA5_9BILA</name>
<feature type="region of interest" description="Disordered" evidence="3">
    <location>
        <begin position="139"/>
        <end position="174"/>
    </location>
</feature>
<feature type="compositionally biased region" description="Acidic residues" evidence="3">
    <location>
        <begin position="160"/>
        <end position="174"/>
    </location>
</feature>